<comment type="similarity">
    <text evidence="3">Belongs to the pex2/pex10/pex12 family.</text>
</comment>
<dbReference type="GO" id="GO:0016567">
    <property type="term" value="P:protein ubiquitination"/>
    <property type="evidence" value="ECO:0007669"/>
    <property type="project" value="UniProtKB-ARBA"/>
</dbReference>
<dbReference type="InterPro" id="IPR006845">
    <property type="entry name" value="Pex_N"/>
</dbReference>
<evidence type="ECO:0000256" key="9">
    <source>
        <dbReference type="ARBA" id="ARBA00022786"/>
    </source>
</evidence>
<feature type="compositionally biased region" description="Acidic residues" evidence="18">
    <location>
        <begin position="427"/>
        <end position="440"/>
    </location>
</feature>
<accession>A0AAN7YDQ8</accession>
<comment type="caution">
    <text evidence="20">The sequence shown here is derived from an EMBL/GenBank/DDBJ whole genome shotgun (WGS) entry which is preliminary data.</text>
</comment>
<evidence type="ECO:0000256" key="6">
    <source>
        <dbReference type="ARBA" id="ARBA00022692"/>
    </source>
</evidence>
<evidence type="ECO:0000256" key="10">
    <source>
        <dbReference type="ARBA" id="ARBA00022833"/>
    </source>
</evidence>
<organism evidence="20 21">
    <name type="scientific">Lithohypha guttulata</name>
    <dbReference type="NCBI Taxonomy" id="1690604"/>
    <lineage>
        <taxon>Eukaryota</taxon>
        <taxon>Fungi</taxon>
        <taxon>Dikarya</taxon>
        <taxon>Ascomycota</taxon>
        <taxon>Pezizomycotina</taxon>
        <taxon>Eurotiomycetes</taxon>
        <taxon>Chaetothyriomycetidae</taxon>
        <taxon>Chaetothyriales</taxon>
        <taxon>Trichomeriaceae</taxon>
        <taxon>Lithohypha</taxon>
    </lineage>
</organism>
<evidence type="ECO:0000259" key="19">
    <source>
        <dbReference type="Pfam" id="PF04757"/>
    </source>
</evidence>
<evidence type="ECO:0000256" key="17">
    <source>
        <dbReference type="ARBA" id="ARBA00034523"/>
    </source>
</evidence>
<comment type="subcellular location">
    <subcellularLocation>
        <location evidence="1">Peroxisome membrane</location>
        <topology evidence="1">Multi-pass membrane protein</topology>
    </subcellularLocation>
</comment>
<evidence type="ECO:0000313" key="20">
    <source>
        <dbReference type="EMBL" id="KAK5082044.1"/>
    </source>
</evidence>
<keyword evidence="4" id="KW-0813">Transport</keyword>
<feature type="region of interest" description="Disordered" evidence="18">
    <location>
        <begin position="1"/>
        <end position="29"/>
    </location>
</feature>
<evidence type="ECO:0000256" key="8">
    <source>
        <dbReference type="ARBA" id="ARBA00022771"/>
    </source>
</evidence>
<evidence type="ECO:0000256" key="4">
    <source>
        <dbReference type="ARBA" id="ARBA00022448"/>
    </source>
</evidence>
<gene>
    <name evidence="20" type="primary">PEX2</name>
    <name evidence="20" type="ORF">LTR05_007186</name>
</gene>
<keyword evidence="21" id="KW-1185">Reference proteome</keyword>
<evidence type="ECO:0000256" key="11">
    <source>
        <dbReference type="ARBA" id="ARBA00022927"/>
    </source>
</evidence>
<evidence type="ECO:0000256" key="13">
    <source>
        <dbReference type="ARBA" id="ARBA00023136"/>
    </source>
</evidence>
<keyword evidence="11" id="KW-0653">Protein transport</keyword>
<keyword evidence="8" id="KW-0863">Zinc-finger</keyword>
<comment type="catalytic activity">
    <reaction evidence="16">
        <text>[E2 ubiquitin-conjugating enzyme]-S-ubiquitinyl-L-cysteine + [acceptor protein]-L-cysteine = [E2 ubiquitin-conjugating enzyme]-L-cysteine + [acceptor protein]-S-ubiquitinyl-L-cysteine.</text>
        <dbReference type="EC" id="2.3.2.36"/>
    </reaction>
</comment>
<feature type="domain" description="Pex N-terminal" evidence="19">
    <location>
        <begin position="83"/>
        <end position="279"/>
    </location>
</feature>
<dbReference type="PANTHER" id="PTHR48178">
    <property type="entry name" value="PEROXISOME BIOGENESIS FACTOR 2"/>
    <property type="match status" value="1"/>
</dbReference>
<evidence type="ECO:0000256" key="14">
    <source>
        <dbReference type="ARBA" id="ARBA00023140"/>
    </source>
</evidence>
<evidence type="ECO:0000256" key="2">
    <source>
        <dbReference type="ARBA" id="ARBA00004906"/>
    </source>
</evidence>
<keyword evidence="12" id="KW-1133">Transmembrane helix</keyword>
<evidence type="ECO:0000256" key="3">
    <source>
        <dbReference type="ARBA" id="ARBA00008704"/>
    </source>
</evidence>
<evidence type="ECO:0000256" key="7">
    <source>
        <dbReference type="ARBA" id="ARBA00022723"/>
    </source>
</evidence>
<evidence type="ECO:0000313" key="21">
    <source>
        <dbReference type="Proteomes" id="UP001309876"/>
    </source>
</evidence>
<feature type="compositionally biased region" description="Acidic residues" evidence="18">
    <location>
        <begin position="448"/>
        <end position="459"/>
    </location>
</feature>
<keyword evidence="14" id="KW-0576">Peroxisome</keyword>
<proteinExistence type="inferred from homology"/>
<keyword evidence="5" id="KW-0808">Transferase</keyword>
<dbReference type="EC" id="2.3.2.36" evidence="17"/>
<dbReference type="PANTHER" id="PTHR48178:SF1">
    <property type="entry name" value="PEROXISOME BIOGENESIS FACTOR 2"/>
    <property type="match status" value="1"/>
</dbReference>
<protein>
    <recommendedName>
        <fullName evidence="17">RING-type E3 ubiquitin transferase (cysteine targeting)</fullName>
        <ecNumber evidence="17">2.3.2.36</ecNumber>
    </recommendedName>
    <alternativeName>
        <fullName evidence="15">Peroxin-2</fullName>
    </alternativeName>
</protein>
<feature type="region of interest" description="Disordered" evidence="18">
    <location>
        <begin position="417"/>
        <end position="472"/>
    </location>
</feature>
<dbReference type="Proteomes" id="UP001309876">
    <property type="component" value="Unassembled WGS sequence"/>
</dbReference>
<name>A0AAN7YDQ8_9EURO</name>
<keyword evidence="9" id="KW-0833">Ubl conjugation pathway</keyword>
<evidence type="ECO:0000256" key="12">
    <source>
        <dbReference type="ARBA" id="ARBA00022989"/>
    </source>
</evidence>
<feature type="compositionally biased region" description="Polar residues" evidence="18">
    <location>
        <begin position="462"/>
        <end position="472"/>
    </location>
</feature>
<dbReference type="GO" id="GO:0008270">
    <property type="term" value="F:zinc ion binding"/>
    <property type="evidence" value="ECO:0007669"/>
    <property type="project" value="UniProtKB-KW"/>
</dbReference>
<dbReference type="InterPro" id="IPR025654">
    <property type="entry name" value="PEX2/10"/>
</dbReference>
<sequence>MSSGGSFAAAQQRIQARQEARRQEATAAHQVQQRLANDSALGRLPFPLNRTAEPLTSLWTVLVDSRGTQPTVRVGQVDAELLDEELLTLLKSQIADALKYFNPHLQDDYAHETLLVLRAILFKLSIWDNDASYGASLQGLRYTDARKITSTGTLAKPSRAQKSLHGLITVLGRYAWDKYNDYLVEAESSYTGPSPLVQRLSRISSQLSTIHNIAAFTSFLVFLINGRYRTLVDRLLRLRLVTPNSQTHREVSFEYLNRQLVWHAFTEFLLFLLPLVGITRWRRMLSRAWRKFKTSVTSDPDSPHDHAEKEKHGPLAFLPERTCAICYAEQNPGTTSEAEVLGANVGAGGGIIGSVQTDIVNPYETMPCACIYCYVCLATKIEGEEGSGWSCLRCGETVTRCRPWRGDVLIEPAKNKDGAGRKTVGFAEEDVSDGRDDEAEETSHDADGVQEADTNDALESELGTSQWQEVAR</sequence>
<evidence type="ECO:0000256" key="15">
    <source>
        <dbReference type="ARBA" id="ARBA00032511"/>
    </source>
</evidence>
<keyword evidence="10" id="KW-0862">Zinc</keyword>
<evidence type="ECO:0000256" key="16">
    <source>
        <dbReference type="ARBA" id="ARBA00034438"/>
    </source>
</evidence>
<dbReference type="GO" id="GO:0016562">
    <property type="term" value="P:protein import into peroxisome matrix, receptor recycling"/>
    <property type="evidence" value="ECO:0007669"/>
    <property type="project" value="UniProtKB-ARBA"/>
</dbReference>
<dbReference type="AlphaFoldDB" id="A0AAN7YDQ8"/>
<evidence type="ECO:0000256" key="1">
    <source>
        <dbReference type="ARBA" id="ARBA00004585"/>
    </source>
</evidence>
<dbReference type="GO" id="GO:0005778">
    <property type="term" value="C:peroxisomal membrane"/>
    <property type="evidence" value="ECO:0007669"/>
    <property type="project" value="UniProtKB-SubCell"/>
</dbReference>
<keyword evidence="6" id="KW-0812">Transmembrane</keyword>
<dbReference type="EMBL" id="JAVRRJ010000008">
    <property type="protein sequence ID" value="KAK5082044.1"/>
    <property type="molecule type" value="Genomic_DNA"/>
</dbReference>
<dbReference type="GO" id="GO:0061630">
    <property type="term" value="F:ubiquitin protein ligase activity"/>
    <property type="evidence" value="ECO:0007669"/>
    <property type="project" value="UniProtKB-EC"/>
</dbReference>
<keyword evidence="7" id="KW-0479">Metal-binding</keyword>
<comment type="pathway">
    <text evidence="2">Protein modification; protein ubiquitination.</text>
</comment>
<evidence type="ECO:0000256" key="5">
    <source>
        <dbReference type="ARBA" id="ARBA00022679"/>
    </source>
</evidence>
<reference evidence="20 21" key="1">
    <citation type="submission" date="2023-08" db="EMBL/GenBank/DDBJ databases">
        <title>Black Yeasts Isolated from many extreme environments.</title>
        <authorList>
            <person name="Coleine C."/>
            <person name="Stajich J.E."/>
            <person name="Selbmann L."/>
        </authorList>
    </citation>
    <scope>NUCLEOTIDE SEQUENCE [LARGE SCALE GENOMIC DNA]</scope>
    <source>
        <strain evidence="20 21">CCFEE 5910</strain>
    </source>
</reference>
<dbReference type="Pfam" id="PF04757">
    <property type="entry name" value="Pex2_Pex12"/>
    <property type="match status" value="1"/>
</dbReference>
<keyword evidence="13" id="KW-0472">Membrane</keyword>
<evidence type="ECO:0000256" key="18">
    <source>
        <dbReference type="SAM" id="MobiDB-lite"/>
    </source>
</evidence>